<gene>
    <name evidence="2" type="ORF">AFR_31280</name>
</gene>
<reference evidence="2 3" key="1">
    <citation type="journal article" date="2014" name="J. Biotechnol.">
        <title>Complete genome sequence of the actinobacterium Actinoplanes friuliensis HAG 010964, producer of the lipopeptide antibiotic friulimycin.</title>
        <authorList>
            <person name="Ruckert C."/>
            <person name="Szczepanowski R."/>
            <person name="Albersmeier A."/>
            <person name="Goesmann A."/>
            <person name="Fischer N."/>
            <person name="Steinkamper A."/>
            <person name="Puhler A."/>
            <person name="Biener R."/>
            <person name="Schwartz D."/>
            <person name="Kalinowski J."/>
        </authorList>
    </citation>
    <scope>NUCLEOTIDE SEQUENCE [LARGE SCALE GENOMIC DNA]</scope>
    <source>
        <strain evidence="2 3">DSM 7358</strain>
    </source>
</reference>
<dbReference type="EMBL" id="CP006272">
    <property type="protein sequence ID" value="AGZ44516.1"/>
    <property type="molecule type" value="Genomic_DNA"/>
</dbReference>
<dbReference type="Pfam" id="PF13302">
    <property type="entry name" value="Acetyltransf_3"/>
    <property type="match status" value="1"/>
</dbReference>
<evidence type="ECO:0000313" key="2">
    <source>
        <dbReference type="EMBL" id="AGZ44516.1"/>
    </source>
</evidence>
<dbReference type="HOGENOM" id="CLU_013985_3_1_11"/>
<protein>
    <recommendedName>
        <fullName evidence="1">N-acetyltransferase domain-containing protein</fullName>
    </recommendedName>
</protein>
<proteinExistence type="predicted"/>
<dbReference type="InterPro" id="IPR016181">
    <property type="entry name" value="Acyl_CoA_acyltransferase"/>
</dbReference>
<dbReference type="AlphaFoldDB" id="U5W994"/>
<dbReference type="GO" id="GO:0016747">
    <property type="term" value="F:acyltransferase activity, transferring groups other than amino-acyl groups"/>
    <property type="evidence" value="ECO:0007669"/>
    <property type="project" value="InterPro"/>
</dbReference>
<evidence type="ECO:0000259" key="1">
    <source>
        <dbReference type="PROSITE" id="PS51186"/>
    </source>
</evidence>
<dbReference type="OrthoDB" id="3533156at2"/>
<dbReference type="STRING" id="1246995.AFR_31280"/>
<name>U5W994_9ACTN</name>
<dbReference type="InterPro" id="IPR051531">
    <property type="entry name" value="N-acetyltransferase"/>
</dbReference>
<sequence length="178" mass="20198">MTELTTERLILRRWRPADLDALAEMNADPEVMRYIRDGTVQDRGESEAFLARAEANFEKNGYGLFAAELRDTGDLAGWVGMAVPEFLPEVLPAVEIGWRLRRAYWGSGLATEGAREAMRFGFADCGLDRLVSIRHADNGRSGRVMEKLGMSFDRRTTVPATKQPVDVYEISRDEWLRR</sequence>
<accession>U5W994</accession>
<dbReference type="Proteomes" id="UP000017746">
    <property type="component" value="Chromosome"/>
</dbReference>
<dbReference type="Gene3D" id="3.40.630.30">
    <property type="match status" value="1"/>
</dbReference>
<dbReference type="PATRIC" id="fig|1246995.3.peg.6331"/>
<dbReference type="RefSeq" id="WP_023560849.1">
    <property type="nucleotide sequence ID" value="NC_022657.1"/>
</dbReference>
<dbReference type="PROSITE" id="PS51186">
    <property type="entry name" value="GNAT"/>
    <property type="match status" value="1"/>
</dbReference>
<dbReference type="eggNOG" id="COG1670">
    <property type="taxonomic scope" value="Bacteria"/>
</dbReference>
<organism evidence="2 3">
    <name type="scientific">Actinoplanes friuliensis DSM 7358</name>
    <dbReference type="NCBI Taxonomy" id="1246995"/>
    <lineage>
        <taxon>Bacteria</taxon>
        <taxon>Bacillati</taxon>
        <taxon>Actinomycetota</taxon>
        <taxon>Actinomycetes</taxon>
        <taxon>Micromonosporales</taxon>
        <taxon>Micromonosporaceae</taxon>
        <taxon>Actinoplanes</taxon>
    </lineage>
</organism>
<feature type="domain" description="N-acetyltransferase" evidence="1">
    <location>
        <begin position="9"/>
        <end position="174"/>
    </location>
</feature>
<evidence type="ECO:0000313" key="3">
    <source>
        <dbReference type="Proteomes" id="UP000017746"/>
    </source>
</evidence>
<dbReference type="PANTHER" id="PTHR43792:SF1">
    <property type="entry name" value="N-ACETYLTRANSFERASE DOMAIN-CONTAINING PROTEIN"/>
    <property type="match status" value="1"/>
</dbReference>
<keyword evidence="3" id="KW-1185">Reference proteome</keyword>
<dbReference type="KEGG" id="afs:AFR_31280"/>
<dbReference type="PANTHER" id="PTHR43792">
    <property type="entry name" value="GNAT FAMILY, PUTATIVE (AFU_ORTHOLOGUE AFUA_3G00765)-RELATED-RELATED"/>
    <property type="match status" value="1"/>
</dbReference>
<dbReference type="SUPFAM" id="SSF55729">
    <property type="entry name" value="Acyl-CoA N-acyltransferases (Nat)"/>
    <property type="match status" value="1"/>
</dbReference>
<dbReference type="InterPro" id="IPR000182">
    <property type="entry name" value="GNAT_dom"/>
</dbReference>